<dbReference type="EMBL" id="QJVD01000014">
    <property type="protein sequence ID" value="PYI66533.1"/>
    <property type="molecule type" value="Genomic_DNA"/>
</dbReference>
<keyword evidence="3" id="KW-1185">Reference proteome</keyword>
<dbReference type="PROSITE" id="PS50994">
    <property type="entry name" value="INTEGRASE"/>
    <property type="match status" value="1"/>
</dbReference>
<dbReference type="Gene3D" id="3.30.420.10">
    <property type="entry name" value="Ribonuclease H-like superfamily/Ribonuclease H"/>
    <property type="match status" value="1"/>
</dbReference>
<dbReference type="InterPro" id="IPR012337">
    <property type="entry name" value="RNaseH-like_sf"/>
</dbReference>
<sequence>MAFNQARRGVIGATDTFLAEQGCHGITGRVRHPQTQGKNERSHQTLVRFLDAHAPRNLEQLSKLLVQYREHYNYRRRHQALKVDNTYLTPGQAWEAGEHRGSDGTPIDIAELQAAATAYGDRKLAQNAAESPAGPAGGEDLALQPSQDVLPALSVMLRDQPEDVVEIRRTNPQIYYRGRIFKVPTYLVGTYQLVATATGYTLFGSHDGEESLYFPLPVRVASSKRLVPLWQVHGARIRNPNPAWVQKGIEYEKDHYLTDSVG</sequence>
<dbReference type="InterPro" id="IPR001584">
    <property type="entry name" value="Integrase_cat-core"/>
</dbReference>
<dbReference type="GO" id="GO:0003676">
    <property type="term" value="F:nucleic acid binding"/>
    <property type="evidence" value="ECO:0007669"/>
    <property type="project" value="InterPro"/>
</dbReference>
<dbReference type="OrthoDB" id="52928at2"/>
<feature type="domain" description="Integrase catalytic" evidence="1">
    <location>
        <begin position="1"/>
        <end position="98"/>
    </location>
</feature>
<dbReference type="AlphaFoldDB" id="A0A2V5L9Y8"/>
<comment type="caution">
    <text evidence="2">The sequence shown here is derived from an EMBL/GenBank/DDBJ whole genome shotgun (WGS) entry which is preliminary data.</text>
</comment>
<dbReference type="InterPro" id="IPR036397">
    <property type="entry name" value="RNaseH_sf"/>
</dbReference>
<accession>A0A2V5L9Y8</accession>
<organism evidence="2 3">
    <name type="scientific">Arthrobacter livingstonensis</name>
    <dbReference type="NCBI Taxonomy" id="670078"/>
    <lineage>
        <taxon>Bacteria</taxon>
        <taxon>Bacillati</taxon>
        <taxon>Actinomycetota</taxon>
        <taxon>Actinomycetes</taxon>
        <taxon>Micrococcales</taxon>
        <taxon>Micrococcaceae</taxon>
        <taxon>Arthrobacter</taxon>
    </lineage>
</organism>
<proteinExistence type="predicted"/>
<evidence type="ECO:0000313" key="2">
    <source>
        <dbReference type="EMBL" id="PYI66533.1"/>
    </source>
</evidence>
<name>A0A2V5L9Y8_9MICC</name>
<protein>
    <recommendedName>
        <fullName evidence="1">Integrase catalytic domain-containing protein</fullName>
    </recommendedName>
</protein>
<reference evidence="2 3" key="1">
    <citation type="submission" date="2018-05" db="EMBL/GenBank/DDBJ databases">
        <title>Genetic diversity of glacier-inhabiting Cryobacterium bacteria in China and description of Cryobacterium mengkeensis sp. nov. and Arthrobacter glacialis sp. nov.</title>
        <authorList>
            <person name="Liu Q."/>
            <person name="Xin Y.-H."/>
        </authorList>
    </citation>
    <scope>NUCLEOTIDE SEQUENCE [LARGE SCALE GENOMIC DNA]</scope>
    <source>
        <strain evidence="2 3">LI2</strain>
    </source>
</reference>
<dbReference type="SUPFAM" id="SSF53098">
    <property type="entry name" value="Ribonuclease H-like"/>
    <property type="match status" value="1"/>
</dbReference>
<evidence type="ECO:0000259" key="1">
    <source>
        <dbReference type="PROSITE" id="PS50994"/>
    </source>
</evidence>
<gene>
    <name evidence="2" type="ORF">CVV68_13250</name>
</gene>
<dbReference type="Pfam" id="PF13683">
    <property type="entry name" value="rve_3"/>
    <property type="match status" value="1"/>
</dbReference>
<evidence type="ECO:0000313" key="3">
    <source>
        <dbReference type="Proteomes" id="UP000247832"/>
    </source>
</evidence>
<dbReference type="Proteomes" id="UP000247832">
    <property type="component" value="Unassembled WGS sequence"/>
</dbReference>
<dbReference type="GO" id="GO:0015074">
    <property type="term" value="P:DNA integration"/>
    <property type="evidence" value="ECO:0007669"/>
    <property type="project" value="InterPro"/>
</dbReference>